<evidence type="ECO:0000313" key="2">
    <source>
        <dbReference type="Proteomes" id="UP000566711"/>
    </source>
</evidence>
<dbReference type="AlphaFoldDB" id="A0A7W2I6U5"/>
<proteinExistence type="predicted"/>
<dbReference type="Proteomes" id="UP000566711">
    <property type="component" value="Unassembled WGS sequence"/>
</dbReference>
<name>A0A7W2I6U5_9BURK</name>
<organism evidence="1 2">
    <name type="scientific">Rugamonas fusca</name>
    <dbReference type="NCBI Taxonomy" id="2758568"/>
    <lineage>
        <taxon>Bacteria</taxon>
        <taxon>Pseudomonadati</taxon>
        <taxon>Pseudomonadota</taxon>
        <taxon>Betaproteobacteria</taxon>
        <taxon>Burkholderiales</taxon>
        <taxon>Oxalobacteraceae</taxon>
        <taxon>Telluria group</taxon>
        <taxon>Rugamonas</taxon>
    </lineage>
</organism>
<sequence length="120" mass="13401">MNIRKDQNSALNLLMGMMDNAVGYGAMQAKKAWLTCLSATQRKASANEPLYMPARSLAKKYRRGVKKRAKVSTIHSILSIPCQNVLSKEIGRYAAWLLGLRPFLNPLSPCQNKHSPTVDR</sequence>
<keyword evidence="2" id="KW-1185">Reference proteome</keyword>
<protein>
    <recommendedName>
        <fullName evidence="3">Transposase</fullName>
    </recommendedName>
</protein>
<dbReference type="RefSeq" id="WP_182217292.1">
    <property type="nucleotide sequence ID" value="NZ_JACEZS010000008.1"/>
</dbReference>
<evidence type="ECO:0000313" key="1">
    <source>
        <dbReference type="EMBL" id="MBA5605867.1"/>
    </source>
</evidence>
<comment type="caution">
    <text evidence="1">The sequence shown here is derived from an EMBL/GenBank/DDBJ whole genome shotgun (WGS) entry which is preliminary data.</text>
</comment>
<evidence type="ECO:0008006" key="3">
    <source>
        <dbReference type="Google" id="ProtNLM"/>
    </source>
</evidence>
<gene>
    <name evidence="1" type="ORF">H3H36_10900</name>
</gene>
<reference evidence="1 2" key="1">
    <citation type="submission" date="2020-07" db="EMBL/GenBank/DDBJ databases">
        <title>Novel species isolated from subtropical streams in China.</title>
        <authorList>
            <person name="Lu H."/>
        </authorList>
    </citation>
    <scope>NUCLEOTIDE SEQUENCE [LARGE SCALE GENOMIC DNA]</scope>
    <source>
        <strain evidence="1 2">FT3S</strain>
    </source>
</reference>
<dbReference type="EMBL" id="JACEZS010000008">
    <property type="protein sequence ID" value="MBA5605867.1"/>
    <property type="molecule type" value="Genomic_DNA"/>
</dbReference>
<accession>A0A7W2I6U5</accession>